<name>A0AAV7PAJ0_PLEWA</name>
<dbReference type="Proteomes" id="UP001066276">
    <property type="component" value="Chromosome 7"/>
</dbReference>
<accession>A0AAV7PAJ0</accession>
<sequence>MPSHLRWVLTLVENHLSYYTKIGAYQLSGKPSPTPGPLTKAPRAEPVGADGGRQCLVSGPLRRFWPVRRGGPDEAWSVEQRPGTRVVGPARPRPTWPAERDGGRGCGSKLGGPCCRRCRLFALEWGGERVVTSARWFRWGGATDRSLDVWTTLGPVPLIQPRWWIGECRGRSGLPGGVRTPWQGEARRKSICAAICGAGSLTDSIVEALLPPAALGYRGVETTSSALKTT</sequence>
<evidence type="ECO:0000256" key="1">
    <source>
        <dbReference type="SAM" id="MobiDB-lite"/>
    </source>
</evidence>
<keyword evidence="3" id="KW-1185">Reference proteome</keyword>
<evidence type="ECO:0000313" key="3">
    <source>
        <dbReference type="Proteomes" id="UP001066276"/>
    </source>
</evidence>
<dbReference type="EMBL" id="JANPWB010000011">
    <property type="protein sequence ID" value="KAJ1125221.1"/>
    <property type="molecule type" value="Genomic_DNA"/>
</dbReference>
<evidence type="ECO:0000313" key="2">
    <source>
        <dbReference type="EMBL" id="KAJ1125221.1"/>
    </source>
</evidence>
<dbReference type="AlphaFoldDB" id="A0AAV7PAJ0"/>
<proteinExistence type="predicted"/>
<feature type="region of interest" description="Disordered" evidence="1">
    <location>
        <begin position="75"/>
        <end position="103"/>
    </location>
</feature>
<feature type="region of interest" description="Disordered" evidence="1">
    <location>
        <begin position="29"/>
        <end position="51"/>
    </location>
</feature>
<organism evidence="2 3">
    <name type="scientific">Pleurodeles waltl</name>
    <name type="common">Iberian ribbed newt</name>
    <dbReference type="NCBI Taxonomy" id="8319"/>
    <lineage>
        <taxon>Eukaryota</taxon>
        <taxon>Metazoa</taxon>
        <taxon>Chordata</taxon>
        <taxon>Craniata</taxon>
        <taxon>Vertebrata</taxon>
        <taxon>Euteleostomi</taxon>
        <taxon>Amphibia</taxon>
        <taxon>Batrachia</taxon>
        <taxon>Caudata</taxon>
        <taxon>Salamandroidea</taxon>
        <taxon>Salamandridae</taxon>
        <taxon>Pleurodelinae</taxon>
        <taxon>Pleurodeles</taxon>
    </lineage>
</organism>
<protein>
    <submittedName>
        <fullName evidence="2">Uncharacterized protein</fullName>
    </submittedName>
</protein>
<gene>
    <name evidence="2" type="ORF">NDU88_003655</name>
</gene>
<reference evidence="2" key="1">
    <citation type="journal article" date="2022" name="bioRxiv">
        <title>Sequencing and chromosome-scale assembly of the giantPleurodeles waltlgenome.</title>
        <authorList>
            <person name="Brown T."/>
            <person name="Elewa A."/>
            <person name="Iarovenko S."/>
            <person name="Subramanian E."/>
            <person name="Araus A.J."/>
            <person name="Petzold A."/>
            <person name="Susuki M."/>
            <person name="Suzuki K.-i.T."/>
            <person name="Hayashi T."/>
            <person name="Toyoda A."/>
            <person name="Oliveira C."/>
            <person name="Osipova E."/>
            <person name="Leigh N.D."/>
            <person name="Simon A."/>
            <person name="Yun M.H."/>
        </authorList>
    </citation>
    <scope>NUCLEOTIDE SEQUENCE</scope>
    <source>
        <strain evidence="2">20211129_DDA</strain>
        <tissue evidence="2">Liver</tissue>
    </source>
</reference>
<comment type="caution">
    <text evidence="2">The sequence shown here is derived from an EMBL/GenBank/DDBJ whole genome shotgun (WGS) entry which is preliminary data.</text>
</comment>